<feature type="signal peptide" evidence="1">
    <location>
        <begin position="1"/>
        <end position="18"/>
    </location>
</feature>
<sequence length="299" mass="32273">MTRFTPMYCCNSSTASLAASPASLHPSMASTSVRPARNEVGREESVTCVLLKFADSSLKPTTPSGRPVDWWDMTAHTPAAVLWDMDGTLVETEQYWITAQSGILERYGLPPLTPEQDLSLVGSSLPVAAKLFKSLGVPLSHDEIITTISEEVIELVEGGLTLRPGVKNLLKDLAENDVPTAIVTNSTHDLVRAVLPHLEGHEFDHIVTTEDVTHGKPHPEGYLLAATRLGVSIRESIVLEDSVNGLGGAVAAGSVPIGIPFEVNLEPADQYIRLETLEGVGWQDLQSLYAEFRSAAARR</sequence>
<comment type="caution">
    <text evidence="2">The sequence shown here is derived from an EMBL/GenBank/DDBJ whole genome shotgun (WGS) entry which is preliminary data.</text>
</comment>
<dbReference type="Pfam" id="PF13419">
    <property type="entry name" value="HAD_2"/>
    <property type="match status" value="1"/>
</dbReference>
<dbReference type="InterPro" id="IPR023198">
    <property type="entry name" value="PGP-like_dom2"/>
</dbReference>
<dbReference type="SFLD" id="SFLDG01129">
    <property type="entry name" value="C1.5:_HAD__Beta-PGM__Phosphata"/>
    <property type="match status" value="1"/>
</dbReference>
<name>A0ABT7C4J4_9MICO</name>
<keyword evidence="1" id="KW-0732">Signal</keyword>
<dbReference type="InterPro" id="IPR023214">
    <property type="entry name" value="HAD_sf"/>
</dbReference>
<proteinExistence type="predicted"/>
<reference evidence="2" key="2">
    <citation type="journal article" date="2022" name="Sci. Rep.">
        <title>In silico prediction of the enzymes involved in the degradation of the herbicide molinate by Gulosibacter molinativorax ON4T.</title>
        <authorList>
            <person name="Lopes A.R."/>
            <person name="Bunin E."/>
            <person name="Viana A.T."/>
            <person name="Froufe H."/>
            <person name="Munoz-Merida A."/>
            <person name="Pinho D."/>
            <person name="Figueiredo J."/>
            <person name="Barroso C."/>
            <person name="Vaz-Moreira I."/>
            <person name="Bellanger X."/>
            <person name="Egas C."/>
            <person name="Nunes O.C."/>
        </authorList>
    </citation>
    <scope>NUCLEOTIDE SEQUENCE</scope>
    <source>
        <strain evidence="2">ON4</strain>
    </source>
</reference>
<dbReference type="PRINTS" id="PR00413">
    <property type="entry name" value="HADHALOGNASE"/>
</dbReference>
<keyword evidence="3" id="KW-1185">Reference proteome</keyword>
<dbReference type="PANTHER" id="PTHR18901">
    <property type="entry name" value="2-DEOXYGLUCOSE-6-PHOSPHATE PHOSPHATASE 2"/>
    <property type="match status" value="1"/>
</dbReference>
<dbReference type="EMBL" id="PXVD01000003">
    <property type="protein sequence ID" value="MDJ1370132.1"/>
    <property type="molecule type" value="Genomic_DNA"/>
</dbReference>
<feature type="chain" id="PRO_5046196805" evidence="1">
    <location>
        <begin position="19"/>
        <end position="299"/>
    </location>
</feature>
<evidence type="ECO:0000256" key="1">
    <source>
        <dbReference type="SAM" id="SignalP"/>
    </source>
</evidence>
<reference evidence="2" key="1">
    <citation type="submission" date="2018-03" db="EMBL/GenBank/DDBJ databases">
        <authorList>
            <person name="Nunes O.C."/>
            <person name="Lopes A.R."/>
            <person name="Froufe H."/>
            <person name="Munoz-Merida A."/>
            <person name="Barroso C."/>
            <person name="Egas C."/>
        </authorList>
    </citation>
    <scope>NUCLEOTIDE SEQUENCE</scope>
    <source>
        <strain evidence="2">ON4</strain>
    </source>
</reference>
<dbReference type="InterPro" id="IPR036412">
    <property type="entry name" value="HAD-like_sf"/>
</dbReference>
<gene>
    <name evidence="2" type="ORF">C7K25_01890</name>
</gene>
<organism evidence="2 3">
    <name type="scientific">Gulosibacter molinativorax</name>
    <dbReference type="NCBI Taxonomy" id="256821"/>
    <lineage>
        <taxon>Bacteria</taxon>
        <taxon>Bacillati</taxon>
        <taxon>Actinomycetota</taxon>
        <taxon>Actinomycetes</taxon>
        <taxon>Micrococcales</taxon>
        <taxon>Microbacteriaceae</taxon>
        <taxon>Gulosibacter</taxon>
    </lineage>
</organism>
<dbReference type="NCBIfam" id="TIGR01509">
    <property type="entry name" value="HAD-SF-IA-v3"/>
    <property type="match status" value="1"/>
</dbReference>
<evidence type="ECO:0000313" key="3">
    <source>
        <dbReference type="Proteomes" id="UP001170379"/>
    </source>
</evidence>
<dbReference type="PANTHER" id="PTHR18901:SF38">
    <property type="entry name" value="PSEUDOURIDINE-5'-PHOSPHATASE"/>
    <property type="match status" value="1"/>
</dbReference>
<dbReference type="Gene3D" id="1.10.150.240">
    <property type="entry name" value="Putative phosphatase, domain 2"/>
    <property type="match status" value="1"/>
</dbReference>
<dbReference type="InterPro" id="IPR041492">
    <property type="entry name" value="HAD_2"/>
</dbReference>
<dbReference type="InterPro" id="IPR006439">
    <property type="entry name" value="HAD-SF_hydro_IA"/>
</dbReference>
<protein>
    <submittedName>
        <fullName evidence="2">HAD family phosphatase</fullName>
    </submittedName>
</protein>
<accession>A0ABT7C4J4</accession>
<dbReference type="Proteomes" id="UP001170379">
    <property type="component" value="Unassembled WGS sequence"/>
</dbReference>
<dbReference type="CDD" id="cd07505">
    <property type="entry name" value="HAD_BPGM-like"/>
    <property type="match status" value="1"/>
</dbReference>
<dbReference type="SUPFAM" id="SSF56784">
    <property type="entry name" value="HAD-like"/>
    <property type="match status" value="1"/>
</dbReference>
<dbReference type="SFLD" id="SFLDS00003">
    <property type="entry name" value="Haloacid_Dehalogenase"/>
    <property type="match status" value="1"/>
</dbReference>
<dbReference type="Gene3D" id="3.40.50.1000">
    <property type="entry name" value="HAD superfamily/HAD-like"/>
    <property type="match status" value="1"/>
</dbReference>
<evidence type="ECO:0000313" key="2">
    <source>
        <dbReference type="EMBL" id="MDJ1370132.1"/>
    </source>
</evidence>